<dbReference type="AlphaFoldDB" id="A0A5B7I851"/>
<comment type="caution">
    <text evidence="2">The sequence shown here is derived from an EMBL/GenBank/DDBJ whole genome shotgun (WGS) entry which is preliminary data.</text>
</comment>
<dbReference type="EMBL" id="VSRR010048105">
    <property type="protein sequence ID" value="MPC78315.1"/>
    <property type="molecule type" value="Genomic_DNA"/>
</dbReference>
<name>A0A5B7I851_PORTR</name>
<feature type="transmembrane region" description="Helical" evidence="1">
    <location>
        <begin position="21"/>
        <end position="39"/>
    </location>
</feature>
<evidence type="ECO:0000256" key="1">
    <source>
        <dbReference type="SAM" id="Phobius"/>
    </source>
</evidence>
<evidence type="ECO:0000313" key="2">
    <source>
        <dbReference type="EMBL" id="MPC78315.1"/>
    </source>
</evidence>
<dbReference type="Proteomes" id="UP000324222">
    <property type="component" value="Unassembled WGS sequence"/>
</dbReference>
<accession>A0A5B7I851</accession>
<organism evidence="2 3">
    <name type="scientific">Portunus trituberculatus</name>
    <name type="common">Swimming crab</name>
    <name type="synonym">Neptunus trituberculatus</name>
    <dbReference type="NCBI Taxonomy" id="210409"/>
    <lineage>
        <taxon>Eukaryota</taxon>
        <taxon>Metazoa</taxon>
        <taxon>Ecdysozoa</taxon>
        <taxon>Arthropoda</taxon>
        <taxon>Crustacea</taxon>
        <taxon>Multicrustacea</taxon>
        <taxon>Malacostraca</taxon>
        <taxon>Eumalacostraca</taxon>
        <taxon>Eucarida</taxon>
        <taxon>Decapoda</taxon>
        <taxon>Pleocyemata</taxon>
        <taxon>Brachyura</taxon>
        <taxon>Eubrachyura</taxon>
        <taxon>Portunoidea</taxon>
        <taxon>Portunidae</taxon>
        <taxon>Portuninae</taxon>
        <taxon>Portunus</taxon>
    </lineage>
</organism>
<keyword evidence="1" id="KW-0812">Transmembrane</keyword>
<keyword evidence="1" id="KW-1133">Transmembrane helix</keyword>
<reference evidence="2 3" key="1">
    <citation type="submission" date="2019-05" db="EMBL/GenBank/DDBJ databases">
        <title>Another draft genome of Portunus trituberculatus and its Hox gene families provides insights of decapod evolution.</title>
        <authorList>
            <person name="Jeong J.-H."/>
            <person name="Song I."/>
            <person name="Kim S."/>
            <person name="Choi T."/>
            <person name="Kim D."/>
            <person name="Ryu S."/>
            <person name="Kim W."/>
        </authorList>
    </citation>
    <scope>NUCLEOTIDE SEQUENCE [LARGE SCALE GENOMIC DNA]</scope>
    <source>
        <tissue evidence="2">Muscle</tissue>
    </source>
</reference>
<gene>
    <name evidence="2" type="ORF">E2C01_072799</name>
</gene>
<evidence type="ECO:0000313" key="3">
    <source>
        <dbReference type="Proteomes" id="UP000324222"/>
    </source>
</evidence>
<keyword evidence="1" id="KW-0472">Membrane</keyword>
<proteinExistence type="predicted"/>
<protein>
    <submittedName>
        <fullName evidence="2">Uncharacterized protein</fullName>
    </submittedName>
</protein>
<sequence length="49" mass="5545">MNMKTRRGTQGVKPKITVCRRYIICLYLLVVVVVVVVVVKGEFSPHEKG</sequence>
<keyword evidence="3" id="KW-1185">Reference proteome</keyword>